<evidence type="ECO:0000313" key="4">
    <source>
        <dbReference type="Proteomes" id="UP001327225"/>
    </source>
</evidence>
<dbReference type="InterPro" id="IPR054209">
    <property type="entry name" value="DUF6916"/>
</dbReference>
<dbReference type="EMBL" id="CP141059">
    <property type="protein sequence ID" value="WQQ28221.1"/>
    <property type="molecule type" value="Genomic_DNA"/>
</dbReference>
<gene>
    <name evidence="3" type="ORF">SHK19_08295</name>
</gene>
<name>A0ABZ0ZWV1_9ACTN</name>
<accession>A0ABZ0ZWV1</accession>
<keyword evidence="4" id="KW-1185">Reference proteome</keyword>
<evidence type="ECO:0000256" key="1">
    <source>
        <dbReference type="SAM" id="SignalP"/>
    </source>
</evidence>
<dbReference type="PROSITE" id="PS51318">
    <property type="entry name" value="TAT"/>
    <property type="match status" value="1"/>
</dbReference>
<protein>
    <recommendedName>
        <fullName evidence="2">DUF6916 domain-containing protein</fullName>
    </recommendedName>
</protein>
<dbReference type="Proteomes" id="UP001327225">
    <property type="component" value="Chromosome"/>
</dbReference>
<dbReference type="RefSeq" id="WP_322938359.1">
    <property type="nucleotide sequence ID" value="NZ_CP141059.1"/>
</dbReference>
<organism evidence="3 4">
    <name type="scientific">Nocardioides bizhenqiangii</name>
    <dbReference type="NCBI Taxonomy" id="3095076"/>
    <lineage>
        <taxon>Bacteria</taxon>
        <taxon>Bacillati</taxon>
        <taxon>Actinomycetota</taxon>
        <taxon>Actinomycetes</taxon>
        <taxon>Propionibacteriales</taxon>
        <taxon>Nocardioidaceae</taxon>
        <taxon>Nocardioides</taxon>
    </lineage>
</organism>
<reference evidence="4" key="1">
    <citation type="submission" date="2023-12" db="EMBL/GenBank/DDBJ databases">
        <title>Novel species in genus Nocardioides.</title>
        <authorList>
            <person name="Zhou H."/>
        </authorList>
    </citation>
    <scope>NUCLEOTIDE SEQUENCE [LARGE SCALE GENOMIC DNA]</scope>
    <source>
        <strain evidence="4">HM61</strain>
    </source>
</reference>
<evidence type="ECO:0000313" key="3">
    <source>
        <dbReference type="EMBL" id="WQQ28221.1"/>
    </source>
</evidence>
<feature type="domain" description="DUF6916" evidence="2">
    <location>
        <begin position="46"/>
        <end position="129"/>
    </location>
</feature>
<proteinExistence type="predicted"/>
<feature type="signal peptide" evidence="1">
    <location>
        <begin position="1"/>
        <end position="32"/>
    </location>
</feature>
<dbReference type="Pfam" id="PF21880">
    <property type="entry name" value="DUF6916"/>
    <property type="match status" value="1"/>
</dbReference>
<keyword evidence="1" id="KW-0732">Signal</keyword>
<sequence length="133" mass="13789">MTDVSRRSLIGAGAAALAAGALGVGPPTVAHAADPSYTSAASLYRRSRFAVLRGRGFAISAGGARFRVRLTGVADLPEEAAGSETSFRLTFTSRSPGPEQGTYALRRDGFAKTSVFLVPDAGRRTYTAVVHSA</sequence>
<dbReference type="InterPro" id="IPR006311">
    <property type="entry name" value="TAT_signal"/>
</dbReference>
<feature type="chain" id="PRO_5045938176" description="DUF6916 domain-containing protein" evidence="1">
    <location>
        <begin position="33"/>
        <end position="133"/>
    </location>
</feature>
<evidence type="ECO:0000259" key="2">
    <source>
        <dbReference type="Pfam" id="PF21880"/>
    </source>
</evidence>